<accession>A0AAW5E9P5</accession>
<dbReference type="EMBL" id="JAKTTI010000018">
    <property type="protein sequence ID" value="MCH1626126.1"/>
    <property type="molecule type" value="Genomic_DNA"/>
</dbReference>
<protein>
    <recommendedName>
        <fullName evidence="4">Integrase</fullName>
    </recommendedName>
</protein>
<sequence>MRNSVRIGLQDEGILIRDIIKQEDTTVISRKTYIKFDKRNIDEFEEKFNELKSENILSPECSFEDNEWYGLAIDWNIHLKFGDFEYNQSLYNALKCFVITELYDRRISLTVIGLRLSEIKKTIKMTKNYKEECLEEFIRYIESRPPKALNDFKYGNTAFLYFYPINDYEDYLVELSYIPGIKVMGEDVRELPPYKSIVWFDYLISDFMSTAEVTLKRKYYPVYLWWRITTVIPLRPNEFLKLKRDCCYYNPKDNEYYIEVPRTKQRPNPLSKRRVVPIIDKLKTNKDIYDLIEDYIKLTGIGEEHFLFSLKGFDHLNDKFFKNRVIKERIIQRDFVTLLSDFYKEIIQEKYQFNVYENKGEFEYGELNFILVKLRPGDTRHMAFCTMMLQGFNPLTIAQIGGHESLYSQNHYLSHLAEFTEAHSLMLAKYIKQNINKPNDNVNDLFTSAEKRQLAFKTMDNVNSRNIDGGLCYSRNFPKECIDKDCLFCSYFRFNFADAKYSDIEQLNNSLTFIRDEIKVKIGFLKRYYEDMTKTRRNEFDAIQINESNEKELQRESKELNILVNRKAVLLAHIEKLNEID</sequence>
<organism evidence="2 3">
    <name type="scientific">Fredinandcohnia quinoae</name>
    <dbReference type="NCBI Taxonomy" id="2918902"/>
    <lineage>
        <taxon>Bacteria</taxon>
        <taxon>Bacillati</taxon>
        <taxon>Bacillota</taxon>
        <taxon>Bacilli</taxon>
        <taxon>Bacillales</taxon>
        <taxon>Bacillaceae</taxon>
        <taxon>Fredinandcohnia</taxon>
    </lineage>
</organism>
<dbReference type="GO" id="GO:0003677">
    <property type="term" value="F:DNA binding"/>
    <property type="evidence" value="ECO:0007669"/>
    <property type="project" value="InterPro"/>
</dbReference>
<dbReference type="RefSeq" id="WP_240256046.1">
    <property type="nucleotide sequence ID" value="NZ_JAKTTI010000018.1"/>
</dbReference>
<dbReference type="GO" id="GO:0006310">
    <property type="term" value="P:DNA recombination"/>
    <property type="evidence" value="ECO:0007669"/>
    <property type="project" value="UniProtKB-KW"/>
</dbReference>
<dbReference type="SUPFAM" id="SSF56349">
    <property type="entry name" value="DNA breaking-rejoining enzymes"/>
    <property type="match status" value="1"/>
</dbReference>
<dbReference type="AlphaFoldDB" id="A0AAW5E9P5"/>
<evidence type="ECO:0000313" key="3">
    <source>
        <dbReference type="Proteomes" id="UP001431131"/>
    </source>
</evidence>
<evidence type="ECO:0000313" key="2">
    <source>
        <dbReference type="EMBL" id="MCH1626126.1"/>
    </source>
</evidence>
<keyword evidence="1" id="KW-0233">DNA recombination</keyword>
<dbReference type="Gene3D" id="1.10.443.10">
    <property type="entry name" value="Intergrase catalytic core"/>
    <property type="match status" value="1"/>
</dbReference>
<dbReference type="GO" id="GO:0015074">
    <property type="term" value="P:DNA integration"/>
    <property type="evidence" value="ECO:0007669"/>
    <property type="project" value="InterPro"/>
</dbReference>
<reference evidence="2" key="1">
    <citation type="submission" date="2022-02" db="EMBL/GenBank/DDBJ databases">
        <title>Fredinandcohnia quinoae sp. nov. isolated from Chenopodium quinoa seeds.</title>
        <authorList>
            <person name="Saati-Santamaria Z."/>
            <person name="Flores-Felix J.D."/>
            <person name="Igual J.M."/>
            <person name="Velazquez E."/>
            <person name="Garcia-Fraile P."/>
            <person name="Martinez-Molina E."/>
        </authorList>
    </citation>
    <scope>NUCLEOTIDE SEQUENCE</scope>
    <source>
        <strain evidence="2">SECRCQ15</strain>
    </source>
</reference>
<dbReference type="InterPro" id="IPR013762">
    <property type="entry name" value="Integrase-like_cat_sf"/>
</dbReference>
<dbReference type="InterPro" id="IPR011010">
    <property type="entry name" value="DNA_brk_join_enz"/>
</dbReference>
<comment type="caution">
    <text evidence="2">The sequence shown here is derived from an EMBL/GenBank/DDBJ whole genome shotgun (WGS) entry which is preliminary data.</text>
</comment>
<keyword evidence="3" id="KW-1185">Reference proteome</keyword>
<evidence type="ECO:0000256" key="1">
    <source>
        <dbReference type="ARBA" id="ARBA00023172"/>
    </source>
</evidence>
<dbReference type="Proteomes" id="UP001431131">
    <property type="component" value="Unassembled WGS sequence"/>
</dbReference>
<gene>
    <name evidence="2" type="ORF">MJG50_12365</name>
</gene>
<proteinExistence type="predicted"/>
<name>A0AAW5E9P5_9BACI</name>
<evidence type="ECO:0008006" key="4">
    <source>
        <dbReference type="Google" id="ProtNLM"/>
    </source>
</evidence>